<comment type="caution">
    <text evidence="1">The sequence shown here is derived from an EMBL/GenBank/DDBJ whole genome shotgun (WGS) entry which is preliminary data.</text>
</comment>
<evidence type="ECO:0000313" key="1">
    <source>
        <dbReference type="EMBL" id="OQV17018.1"/>
    </source>
</evidence>
<dbReference type="Proteomes" id="UP000192578">
    <property type="component" value="Unassembled WGS sequence"/>
</dbReference>
<evidence type="ECO:0000313" key="2">
    <source>
        <dbReference type="Proteomes" id="UP000192578"/>
    </source>
</evidence>
<dbReference type="EMBL" id="MTYJ01000067">
    <property type="protein sequence ID" value="OQV17018.1"/>
    <property type="molecule type" value="Genomic_DNA"/>
</dbReference>
<gene>
    <name evidence="1" type="ORF">BV898_08881</name>
</gene>
<protein>
    <submittedName>
        <fullName evidence="1">Uncharacterized protein</fullName>
    </submittedName>
</protein>
<accession>A0A1W0WP87</accession>
<reference evidence="2" key="1">
    <citation type="submission" date="2017-01" db="EMBL/GenBank/DDBJ databases">
        <title>Comparative genomics of anhydrobiosis in the tardigrade Hypsibius dujardini.</title>
        <authorList>
            <person name="Yoshida Y."/>
            <person name="Koutsovoulos G."/>
            <person name="Laetsch D."/>
            <person name="Stevens L."/>
            <person name="Kumar S."/>
            <person name="Horikawa D."/>
            <person name="Ishino K."/>
            <person name="Komine S."/>
            <person name="Tomita M."/>
            <person name="Blaxter M."/>
            <person name="Arakawa K."/>
        </authorList>
    </citation>
    <scope>NUCLEOTIDE SEQUENCE [LARGE SCALE GENOMIC DNA]</scope>
    <source>
        <strain evidence="2">Z151</strain>
    </source>
</reference>
<proteinExistence type="predicted"/>
<dbReference type="OrthoDB" id="10546016at2759"/>
<dbReference type="AlphaFoldDB" id="A0A1W0WP87"/>
<name>A0A1W0WP87_HYPEX</name>
<organism evidence="1 2">
    <name type="scientific">Hypsibius exemplaris</name>
    <name type="common">Freshwater tardigrade</name>
    <dbReference type="NCBI Taxonomy" id="2072580"/>
    <lineage>
        <taxon>Eukaryota</taxon>
        <taxon>Metazoa</taxon>
        <taxon>Ecdysozoa</taxon>
        <taxon>Tardigrada</taxon>
        <taxon>Eutardigrada</taxon>
        <taxon>Parachela</taxon>
        <taxon>Hypsibioidea</taxon>
        <taxon>Hypsibiidae</taxon>
        <taxon>Hypsibius</taxon>
    </lineage>
</organism>
<sequence>MALIPNISPKLYDELREHTLIPGTTVDKLRDVVHYGSGDPARWKSGYKKDYPYHQPSDLIVPDSFGLRQTGEIILPYENQPFAVSETRTSHKKIPCEQPQRDFRWTKGHTFNRDFLGGDPRLTSFENTTSKNEHCAMTVTARQPVDKIMKIGQSYSVPVGDPKMKNQHIRPKNMEEYPDHGAVDRRAPAPAVPSQIGQVMMDPSHEFVEQSIANTTYRAYNPEDFAKKRLFKEELTPKSSLFTLTNLDTPTSEQRHGYRRFTPQETQSVKPENHKSTEDCKNLFYKDPRIVTPLSTTQDIYVALDSAGIKVGKRQAEFTYGGVVGNDMEIEEKFLPKYIYQQSLTRGDYPHWGNDVYRPPGESNLSYPCHIPLCMEDGPINKMITSHQDEFPAHPLNRVKPVLPSAGGILTALPMGVPLKVWTSETMDRFKTWSMTGNCVLLNPKDQHAQTMVEAKDVVDFRTTNVMAYPAHPRVITTPVDPIKSRNPVLNDGNGVATSSPFEWIDKPKPYVSPSQLPQP</sequence>
<keyword evidence="2" id="KW-1185">Reference proteome</keyword>